<dbReference type="SUPFAM" id="SSF69118">
    <property type="entry name" value="AhpD-like"/>
    <property type="match status" value="1"/>
</dbReference>
<dbReference type="EMBL" id="UINC01005723">
    <property type="protein sequence ID" value="SVA23152.1"/>
    <property type="molecule type" value="Genomic_DNA"/>
</dbReference>
<dbReference type="Gene3D" id="1.20.1290.10">
    <property type="entry name" value="AhpD-like"/>
    <property type="match status" value="1"/>
</dbReference>
<dbReference type="PANTHER" id="PTHR35446:SF2">
    <property type="entry name" value="CARBOXYMUCONOLACTONE DECARBOXYLASE-LIKE DOMAIN-CONTAINING PROTEIN"/>
    <property type="match status" value="1"/>
</dbReference>
<protein>
    <recommendedName>
        <fullName evidence="1">Carboxymuconolactone decarboxylase-like domain-containing protein</fullName>
    </recommendedName>
</protein>
<feature type="domain" description="Carboxymuconolactone decarboxylase-like" evidence="1">
    <location>
        <begin position="41"/>
        <end position="122"/>
    </location>
</feature>
<dbReference type="InterPro" id="IPR003779">
    <property type="entry name" value="CMD-like"/>
</dbReference>
<evidence type="ECO:0000259" key="1">
    <source>
        <dbReference type="Pfam" id="PF02627"/>
    </source>
</evidence>
<sequence>MAHMEPLPLDSVPEDIQERFTHYKKTRGFTPNSIQTMVRRPNIVRAFMQMNQVVLYEGTVDEELKMLVSLIASQAAGCRYCQAHMANLSKIYNASTEKIAMVWDFESCNLFSDAEKAALRLACYGAMSPSQASQEHFDEIYKYFDEGQVVEIVASISLFGFLNRWNDTMATELEDFPKEVAKDMIGGNYGWEPGKH</sequence>
<dbReference type="GO" id="GO:0051920">
    <property type="term" value="F:peroxiredoxin activity"/>
    <property type="evidence" value="ECO:0007669"/>
    <property type="project" value="InterPro"/>
</dbReference>
<organism evidence="2">
    <name type="scientific">marine metagenome</name>
    <dbReference type="NCBI Taxonomy" id="408172"/>
    <lineage>
        <taxon>unclassified sequences</taxon>
        <taxon>metagenomes</taxon>
        <taxon>ecological metagenomes</taxon>
    </lineage>
</organism>
<reference evidence="2" key="1">
    <citation type="submission" date="2018-05" db="EMBL/GenBank/DDBJ databases">
        <authorList>
            <person name="Lanie J.A."/>
            <person name="Ng W.-L."/>
            <person name="Kazmierczak K.M."/>
            <person name="Andrzejewski T.M."/>
            <person name="Davidsen T.M."/>
            <person name="Wayne K.J."/>
            <person name="Tettelin H."/>
            <person name="Glass J.I."/>
            <person name="Rusch D."/>
            <person name="Podicherti R."/>
            <person name="Tsui H.-C.T."/>
            <person name="Winkler M.E."/>
        </authorList>
    </citation>
    <scope>NUCLEOTIDE SEQUENCE</scope>
</reference>
<dbReference type="AlphaFoldDB" id="A0A381U4H3"/>
<dbReference type="Pfam" id="PF02627">
    <property type="entry name" value="CMD"/>
    <property type="match status" value="1"/>
</dbReference>
<dbReference type="InterPro" id="IPR029032">
    <property type="entry name" value="AhpD-like"/>
</dbReference>
<evidence type="ECO:0000313" key="2">
    <source>
        <dbReference type="EMBL" id="SVA23152.1"/>
    </source>
</evidence>
<name>A0A381U4H3_9ZZZZ</name>
<gene>
    <name evidence="2" type="ORF">METZ01_LOCUS76006</name>
</gene>
<accession>A0A381U4H3</accession>
<dbReference type="PANTHER" id="PTHR35446">
    <property type="entry name" value="SI:CH211-175M2.5"/>
    <property type="match status" value="1"/>
</dbReference>
<proteinExistence type="predicted"/>